<proteinExistence type="predicted"/>
<keyword evidence="1" id="KW-1133">Transmembrane helix</keyword>
<dbReference type="Proteomes" id="UP001201980">
    <property type="component" value="Unassembled WGS sequence"/>
</dbReference>
<evidence type="ECO:0000313" key="3">
    <source>
        <dbReference type="Proteomes" id="UP001201980"/>
    </source>
</evidence>
<gene>
    <name evidence="2" type="ORF">MKZ38_002240</name>
</gene>
<dbReference type="EMBL" id="JAKWBI020000166">
    <property type="protein sequence ID" value="KAJ2900749.1"/>
    <property type="molecule type" value="Genomic_DNA"/>
</dbReference>
<organism evidence="2 3">
    <name type="scientific">Zalerion maritima</name>
    <dbReference type="NCBI Taxonomy" id="339359"/>
    <lineage>
        <taxon>Eukaryota</taxon>
        <taxon>Fungi</taxon>
        <taxon>Dikarya</taxon>
        <taxon>Ascomycota</taxon>
        <taxon>Pezizomycotina</taxon>
        <taxon>Sordariomycetes</taxon>
        <taxon>Lulworthiomycetidae</taxon>
        <taxon>Lulworthiales</taxon>
        <taxon>Lulworthiaceae</taxon>
        <taxon>Zalerion</taxon>
    </lineage>
</organism>
<evidence type="ECO:0008006" key="4">
    <source>
        <dbReference type="Google" id="ProtNLM"/>
    </source>
</evidence>
<dbReference type="AlphaFoldDB" id="A0AAD5WT89"/>
<feature type="transmembrane region" description="Helical" evidence="1">
    <location>
        <begin position="12"/>
        <end position="39"/>
    </location>
</feature>
<dbReference type="InterPro" id="IPR018815">
    <property type="entry name" value="Incr_loss_mito_DNA_1"/>
</dbReference>
<evidence type="ECO:0000256" key="1">
    <source>
        <dbReference type="SAM" id="Phobius"/>
    </source>
</evidence>
<comment type="caution">
    <text evidence="2">The sequence shown here is derived from an EMBL/GenBank/DDBJ whole genome shotgun (WGS) entry which is preliminary data.</text>
</comment>
<dbReference type="Pfam" id="PF10311">
    <property type="entry name" value="Ilm1"/>
    <property type="match status" value="1"/>
</dbReference>
<dbReference type="PANTHER" id="PTHR28029:SF1">
    <property type="entry name" value="PROTEIN ILM1"/>
    <property type="match status" value="1"/>
</dbReference>
<feature type="transmembrane region" description="Helical" evidence="1">
    <location>
        <begin position="154"/>
        <end position="173"/>
    </location>
</feature>
<sequence>MALISGKTILTSISLFHITLGFFFLTNPLTISDQALVYILGEAMGLPHVRAFETPSPPLAFLAAILMIFGLCDLVTLSMPDEIVLVHHWGTQAPLRLFLSIMLVMYSFFFSSSSPLYATSSGVADGRLRHPSAHLRNENYVPSGWGGDGWKNRVFFTFMFVEMASWFWAWVTLREERREFLAKKMQKRRGSQGGKVGSF</sequence>
<reference evidence="2" key="1">
    <citation type="submission" date="2022-07" db="EMBL/GenBank/DDBJ databases">
        <title>Draft genome sequence of Zalerion maritima ATCC 34329, a (micro)plastics degrading marine fungus.</title>
        <authorList>
            <person name="Paco A."/>
            <person name="Goncalves M.F.M."/>
            <person name="Rocha-Santos T.A.P."/>
            <person name="Alves A."/>
        </authorList>
    </citation>
    <scope>NUCLEOTIDE SEQUENCE</scope>
    <source>
        <strain evidence="2">ATCC 34329</strain>
    </source>
</reference>
<dbReference type="PANTHER" id="PTHR28029">
    <property type="entry name" value="PROTEIN ILM1"/>
    <property type="match status" value="1"/>
</dbReference>
<protein>
    <recommendedName>
        <fullName evidence="4">Increased loss of mitochondrial DNA protein 1</fullName>
    </recommendedName>
</protein>
<keyword evidence="1" id="KW-0472">Membrane</keyword>
<keyword evidence="1" id="KW-0812">Transmembrane</keyword>
<feature type="transmembrane region" description="Helical" evidence="1">
    <location>
        <begin position="97"/>
        <end position="118"/>
    </location>
</feature>
<feature type="transmembrane region" description="Helical" evidence="1">
    <location>
        <begin position="59"/>
        <end position="77"/>
    </location>
</feature>
<name>A0AAD5WT89_9PEZI</name>
<keyword evidence="3" id="KW-1185">Reference proteome</keyword>
<accession>A0AAD5WT89</accession>
<evidence type="ECO:0000313" key="2">
    <source>
        <dbReference type="EMBL" id="KAJ2900749.1"/>
    </source>
</evidence>